<dbReference type="PROSITE" id="PS00742">
    <property type="entry name" value="PEP_ENZYMES_2"/>
    <property type="match status" value="1"/>
</dbReference>
<dbReference type="GO" id="GO:0009401">
    <property type="term" value="P:phosphoenolpyruvate-dependent sugar phosphotransferase system"/>
    <property type="evidence" value="ECO:0007669"/>
    <property type="project" value="UniProtKB-KW"/>
</dbReference>
<dbReference type="Pfam" id="PF02896">
    <property type="entry name" value="PEP-utilizers_C"/>
    <property type="match status" value="1"/>
</dbReference>
<dbReference type="PROSITE" id="PS00370">
    <property type="entry name" value="PEP_ENZYMES_PHOS_SITE"/>
    <property type="match status" value="1"/>
</dbReference>
<evidence type="ECO:0000259" key="21">
    <source>
        <dbReference type="Pfam" id="PF00391"/>
    </source>
</evidence>
<dbReference type="Gene3D" id="3.50.30.10">
    <property type="entry name" value="Phosphohistidine domain"/>
    <property type="match status" value="1"/>
</dbReference>
<dbReference type="SUPFAM" id="SSF51621">
    <property type="entry name" value="Phosphoenolpyruvate/pyruvate domain"/>
    <property type="match status" value="1"/>
</dbReference>
<evidence type="ECO:0000256" key="19">
    <source>
        <dbReference type="PIRSR" id="PIRSR000732-2"/>
    </source>
</evidence>
<dbReference type="PANTHER" id="PTHR46244:SF3">
    <property type="entry name" value="PHOSPHOENOLPYRUVATE-PROTEIN PHOSPHOTRANSFERASE"/>
    <property type="match status" value="1"/>
</dbReference>
<feature type="binding site" evidence="19">
    <location>
        <position position="334"/>
    </location>
    <ligand>
        <name>phosphoenolpyruvate</name>
        <dbReference type="ChEBI" id="CHEBI:58702"/>
    </ligand>
</feature>
<evidence type="ECO:0000256" key="4">
    <source>
        <dbReference type="ARBA" id="ARBA00004496"/>
    </source>
</evidence>
<evidence type="ECO:0000256" key="9">
    <source>
        <dbReference type="ARBA" id="ARBA00022490"/>
    </source>
</evidence>
<evidence type="ECO:0000256" key="5">
    <source>
        <dbReference type="ARBA" id="ARBA00007837"/>
    </source>
</evidence>
<keyword evidence="15 17" id="KW-0460">Magnesium</keyword>
<comment type="catalytic activity">
    <reaction evidence="1 17">
        <text>L-histidyl-[protein] + phosphoenolpyruvate = N(pros)-phospho-L-histidyl-[protein] + pyruvate</text>
        <dbReference type="Rhea" id="RHEA:23880"/>
        <dbReference type="Rhea" id="RHEA-COMP:9745"/>
        <dbReference type="Rhea" id="RHEA-COMP:9746"/>
        <dbReference type="ChEBI" id="CHEBI:15361"/>
        <dbReference type="ChEBI" id="CHEBI:29979"/>
        <dbReference type="ChEBI" id="CHEBI:58702"/>
        <dbReference type="ChEBI" id="CHEBI:64837"/>
        <dbReference type="EC" id="2.7.3.9"/>
    </reaction>
</comment>
<dbReference type="GO" id="GO:0008965">
    <property type="term" value="F:phosphoenolpyruvate-protein phosphotransferase activity"/>
    <property type="evidence" value="ECO:0007669"/>
    <property type="project" value="UniProtKB-EC"/>
</dbReference>
<keyword evidence="9 17" id="KW-0963">Cytoplasm</keyword>
<dbReference type="NCBIfam" id="TIGR01417">
    <property type="entry name" value="PTS_I_fam"/>
    <property type="match status" value="1"/>
</dbReference>
<dbReference type="Proteomes" id="UP000284543">
    <property type="component" value="Unassembled WGS sequence"/>
</dbReference>
<keyword evidence="14 17" id="KW-0418">Kinase</keyword>
<dbReference type="GO" id="GO:0016301">
    <property type="term" value="F:kinase activity"/>
    <property type="evidence" value="ECO:0007669"/>
    <property type="project" value="UniProtKB-KW"/>
</dbReference>
<evidence type="ECO:0000256" key="3">
    <source>
        <dbReference type="ARBA" id="ARBA00002728"/>
    </source>
</evidence>
<dbReference type="PIRSF" id="PIRSF000732">
    <property type="entry name" value="PTS_enzyme_I"/>
    <property type="match status" value="1"/>
</dbReference>
<feature type="domain" description="PEP-utilising enzyme C-terminal" evidence="22">
    <location>
        <begin position="254"/>
        <end position="542"/>
    </location>
</feature>
<feature type="active site" description="Proton donor" evidence="18">
    <location>
        <position position="504"/>
    </location>
</feature>
<dbReference type="InterPro" id="IPR036618">
    <property type="entry name" value="PtsI_HPr-bd_sf"/>
</dbReference>
<dbReference type="Proteomes" id="UP000283975">
    <property type="component" value="Unassembled WGS sequence"/>
</dbReference>
<dbReference type="InterPro" id="IPR006318">
    <property type="entry name" value="PTS_EI-like"/>
</dbReference>
<keyword evidence="12 17" id="KW-0598">Phosphotransferase system</keyword>
<keyword evidence="24" id="KW-0670">Pyruvate</keyword>
<comment type="function">
    <text evidence="3 17">General (non sugar-specific) component of the phosphoenolpyruvate-dependent sugar phosphotransferase system (sugar PTS). This major carbohydrate active-transport system catalyzes the phosphorylation of incoming sugar substrates concomitantly with their translocation across the cell membrane. Enzyme I transfers the phosphoryl group from phosphoenolpyruvate (PEP) to the phosphoryl carrier protein (HPr).</text>
</comment>
<feature type="domain" description="Phosphotransferase system enzyme I N-terminal" evidence="23">
    <location>
        <begin position="5"/>
        <end position="128"/>
    </location>
</feature>
<dbReference type="InterPro" id="IPR050499">
    <property type="entry name" value="PEP-utilizing_PTS_enzyme"/>
</dbReference>
<dbReference type="InterPro" id="IPR000121">
    <property type="entry name" value="PEP_util_C"/>
</dbReference>
<evidence type="ECO:0000256" key="10">
    <source>
        <dbReference type="ARBA" id="ARBA00022597"/>
    </source>
</evidence>
<evidence type="ECO:0000256" key="11">
    <source>
        <dbReference type="ARBA" id="ARBA00022679"/>
    </source>
</evidence>
<evidence type="ECO:0000259" key="23">
    <source>
        <dbReference type="Pfam" id="PF05524"/>
    </source>
</evidence>
<evidence type="ECO:0000256" key="13">
    <source>
        <dbReference type="ARBA" id="ARBA00022723"/>
    </source>
</evidence>
<proteinExistence type="inferred from homology"/>
<dbReference type="EMBL" id="QRZM01000007">
    <property type="protein sequence ID" value="RGV74536.1"/>
    <property type="molecule type" value="Genomic_DNA"/>
</dbReference>
<feature type="binding site" evidence="19">
    <location>
        <begin position="456"/>
        <end position="457"/>
    </location>
    <ligand>
        <name>phosphoenolpyruvate</name>
        <dbReference type="ChEBI" id="CHEBI:58702"/>
    </ligand>
</feature>
<keyword evidence="10 17" id="KW-0762">Sugar transport</keyword>
<dbReference type="InterPro" id="IPR015813">
    <property type="entry name" value="Pyrv/PenolPyrv_kinase-like_dom"/>
</dbReference>
<dbReference type="InterPro" id="IPR023151">
    <property type="entry name" value="PEP_util_CS"/>
</dbReference>
<dbReference type="EC" id="2.7.3.9" evidence="6 17"/>
<dbReference type="RefSeq" id="WP_118019065.1">
    <property type="nucleotide sequence ID" value="NZ_JAQEBA010000005.1"/>
</dbReference>
<dbReference type="SUPFAM" id="SSF47831">
    <property type="entry name" value="Enzyme I of the PEP:sugar phosphotransferase system HPr-binding (sub)domain"/>
    <property type="match status" value="1"/>
</dbReference>
<evidence type="ECO:0000256" key="12">
    <source>
        <dbReference type="ARBA" id="ARBA00022683"/>
    </source>
</evidence>
<dbReference type="InterPro" id="IPR008731">
    <property type="entry name" value="PTS_EIN"/>
</dbReference>
<evidence type="ECO:0000313" key="24">
    <source>
        <dbReference type="EMBL" id="RGV74536.1"/>
    </source>
</evidence>
<evidence type="ECO:0000313" key="25">
    <source>
        <dbReference type="EMBL" id="RHC55766.1"/>
    </source>
</evidence>
<dbReference type="InterPro" id="IPR024692">
    <property type="entry name" value="PTS_EI"/>
</dbReference>
<reference evidence="26 27" key="1">
    <citation type="submission" date="2018-08" db="EMBL/GenBank/DDBJ databases">
        <title>A genome reference for cultivated species of the human gut microbiota.</title>
        <authorList>
            <person name="Zou Y."/>
            <person name="Xue W."/>
            <person name="Luo G."/>
        </authorList>
    </citation>
    <scope>NUCLEOTIDE SEQUENCE [LARGE SCALE GENOMIC DNA]</scope>
    <source>
        <strain evidence="24 27">AF14-18</strain>
        <strain evidence="25 26">AM35-14</strain>
    </source>
</reference>
<evidence type="ECO:0000256" key="15">
    <source>
        <dbReference type="ARBA" id="ARBA00022842"/>
    </source>
</evidence>
<evidence type="ECO:0000259" key="22">
    <source>
        <dbReference type="Pfam" id="PF02896"/>
    </source>
</evidence>
<dbReference type="InterPro" id="IPR036637">
    <property type="entry name" value="Phosphohistidine_dom_sf"/>
</dbReference>
<keyword evidence="8 17" id="KW-0813">Transport</keyword>
<evidence type="ECO:0000256" key="18">
    <source>
        <dbReference type="PIRSR" id="PIRSR000732-1"/>
    </source>
</evidence>
<dbReference type="InterPro" id="IPR008279">
    <property type="entry name" value="PEP-util_enz_mobile_dom"/>
</dbReference>
<evidence type="ECO:0000256" key="1">
    <source>
        <dbReference type="ARBA" id="ARBA00000683"/>
    </source>
</evidence>
<dbReference type="Pfam" id="PF00391">
    <property type="entry name" value="PEP-utilizers"/>
    <property type="match status" value="1"/>
</dbReference>
<dbReference type="Pfam" id="PF05524">
    <property type="entry name" value="PEP-utilisers_N"/>
    <property type="match status" value="1"/>
</dbReference>
<dbReference type="Gene3D" id="1.10.274.10">
    <property type="entry name" value="PtsI, HPr-binding domain"/>
    <property type="match status" value="1"/>
</dbReference>
<dbReference type="InterPro" id="IPR040442">
    <property type="entry name" value="Pyrv_kinase-like_dom_sf"/>
</dbReference>
<comment type="subcellular location">
    <subcellularLocation>
        <location evidence="4 17">Cytoplasm</location>
    </subcellularLocation>
</comment>
<evidence type="ECO:0000256" key="17">
    <source>
        <dbReference type="PIRNR" id="PIRNR000732"/>
    </source>
</evidence>
<comment type="cofactor">
    <cofactor evidence="2 17 20">
        <name>Mg(2+)</name>
        <dbReference type="ChEBI" id="CHEBI:18420"/>
    </cofactor>
</comment>
<accession>A0A412Z3K4</accession>
<dbReference type="GO" id="GO:0005737">
    <property type="term" value="C:cytoplasm"/>
    <property type="evidence" value="ECO:0007669"/>
    <property type="project" value="UniProtKB-SubCell"/>
</dbReference>
<dbReference type="AlphaFoldDB" id="A0A412Z3K4"/>
<dbReference type="PANTHER" id="PTHR46244">
    <property type="entry name" value="PHOSPHOENOLPYRUVATE-PROTEIN PHOSPHOTRANSFERASE"/>
    <property type="match status" value="1"/>
</dbReference>
<evidence type="ECO:0000256" key="16">
    <source>
        <dbReference type="ARBA" id="ARBA00033235"/>
    </source>
</evidence>
<evidence type="ECO:0000256" key="7">
    <source>
        <dbReference type="ARBA" id="ARBA00016544"/>
    </source>
</evidence>
<feature type="binding site" evidence="20">
    <location>
        <position position="457"/>
    </location>
    <ligand>
        <name>Mg(2+)</name>
        <dbReference type="ChEBI" id="CHEBI:18420"/>
    </ligand>
</feature>
<feature type="binding site" evidence="19">
    <location>
        <position position="467"/>
    </location>
    <ligand>
        <name>phosphoenolpyruvate</name>
        <dbReference type="ChEBI" id="CHEBI:58702"/>
    </ligand>
</feature>
<evidence type="ECO:0000256" key="20">
    <source>
        <dbReference type="PIRSR" id="PIRSR000732-3"/>
    </source>
</evidence>
<comment type="caution">
    <text evidence="24">The sequence shown here is derived from an EMBL/GenBank/DDBJ whole genome shotgun (WGS) entry which is preliminary data.</text>
</comment>
<feature type="binding site" evidence="19">
    <location>
        <position position="298"/>
    </location>
    <ligand>
        <name>phosphoenolpyruvate</name>
        <dbReference type="ChEBI" id="CHEBI:58702"/>
    </ligand>
</feature>
<feature type="binding site" evidence="20">
    <location>
        <position position="433"/>
    </location>
    <ligand>
        <name>Mg(2+)</name>
        <dbReference type="ChEBI" id="CHEBI:18420"/>
    </ligand>
</feature>
<keyword evidence="11 17" id="KW-0808">Transferase</keyword>
<evidence type="ECO:0000256" key="6">
    <source>
        <dbReference type="ARBA" id="ARBA00012232"/>
    </source>
</evidence>
<comment type="similarity">
    <text evidence="5 17">Belongs to the PEP-utilizing enzyme family.</text>
</comment>
<evidence type="ECO:0000313" key="27">
    <source>
        <dbReference type="Proteomes" id="UP000284543"/>
    </source>
</evidence>
<feature type="active site" description="Tele-phosphohistidine intermediate" evidence="18">
    <location>
        <position position="191"/>
    </location>
</feature>
<gene>
    <name evidence="24" type="primary">ptsP</name>
    <name evidence="25" type="ORF">DW839_13105</name>
    <name evidence="24" type="ORF">DWW02_17925</name>
</gene>
<feature type="domain" description="PEP-utilising enzyme mobile" evidence="21">
    <location>
        <begin position="156"/>
        <end position="227"/>
    </location>
</feature>
<evidence type="ECO:0000256" key="2">
    <source>
        <dbReference type="ARBA" id="ARBA00001946"/>
    </source>
</evidence>
<dbReference type="InterPro" id="IPR018274">
    <property type="entry name" value="PEP_util_AS"/>
</dbReference>
<dbReference type="Gene3D" id="3.20.20.60">
    <property type="entry name" value="Phosphoenolpyruvate-binding domains"/>
    <property type="match status" value="1"/>
</dbReference>
<sequence length="571" mass="63921">MKKLSGIPVSDGIAIGRVLKLKKEERAVEAYTICEEDIENEISRFTEALEKVSCHVQALYESTKYKLNESEAEIFAAHLSVVEDPMIEDGVKDRIRDERMNVEQALKLTLDEIEALFAALDDEYLRERGADVRDVGGQIMDYLLGRASLDVSRLPYPCIIAAKDLAPSETMSMDFSKTLGFMTEQGGRTSHTAIISRSLEIPAVVGIGSMMEELKDEEWVILDALEGTIIINPDKGQIESYKQKQEEYLAGKQLLAQLKDEPAMTKDHAFFELCANIGNPSDADRILNYGAEGIGLYRTEFLYMENSHFPTEEEQFTAYKVVAEKMGDKPVIIRTLDIGGDKALPYFTFEHEENPFLGWRAIRICLDQVDVLKTQLRAILRASAFGNLKIMYPMIISKEELLQANEILEACKGELRSEGTKFNPDIQVGIMVETPAAVAMSDVLANYVDFFSIGTNDLCQYTLAVDRGNVKIADRYNPLHPAVLRNIKRVIDAAHAKGKPVGMCGEFAGDERAAELLAGFGLDEFSMTASSIPRIKKRIRDMRLQDARQTAAKVLEAETIEEVRRLIGYEK</sequence>
<protein>
    <recommendedName>
        <fullName evidence="7 17">Phosphoenolpyruvate-protein phosphotransferase</fullName>
        <ecNumber evidence="6 17">2.7.3.9</ecNumber>
    </recommendedName>
    <alternativeName>
        <fullName evidence="16 17">Phosphotransferase system, enzyme I</fullName>
    </alternativeName>
</protein>
<evidence type="ECO:0000313" key="26">
    <source>
        <dbReference type="Proteomes" id="UP000283975"/>
    </source>
</evidence>
<evidence type="ECO:0000256" key="14">
    <source>
        <dbReference type="ARBA" id="ARBA00022777"/>
    </source>
</evidence>
<dbReference type="PRINTS" id="PR01736">
    <property type="entry name" value="PHPHTRNFRASE"/>
</dbReference>
<dbReference type="EMBL" id="QSHZ01000012">
    <property type="protein sequence ID" value="RHC55766.1"/>
    <property type="molecule type" value="Genomic_DNA"/>
</dbReference>
<name>A0A412Z3K4_9FIRM</name>
<dbReference type="GO" id="GO:0046872">
    <property type="term" value="F:metal ion binding"/>
    <property type="evidence" value="ECO:0007669"/>
    <property type="project" value="UniProtKB-KW"/>
</dbReference>
<keyword evidence="13 17" id="KW-0479">Metal-binding</keyword>
<evidence type="ECO:0000256" key="8">
    <source>
        <dbReference type="ARBA" id="ARBA00022448"/>
    </source>
</evidence>
<organism evidence="24 27">
    <name type="scientific">Enterocloster bolteae</name>
    <dbReference type="NCBI Taxonomy" id="208479"/>
    <lineage>
        <taxon>Bacteria</taxon>
        <taxon>Bacillati</taxon>
        <taxon>Bacillota</taxon>
        <taxon>Clostridia</taxon>
        <taxon>Lachnospirales</taxon>
        <taxon>Lachnospiraceae</taxon>
        <taxon>Enterocloster</taxon>
    </lineage>
</organism>
<dbReference type="SUPFAM" id="SSF52009">
    <property type="entry name" value="Phosphohistidine domain"/>
    <property type="match status" value="1"/>
</dbReference>